<keyword evidence="3" id="KW-1185">Reference proteome</keyword>
<reference evidence="2 3" key="1">
    <citation type="submission" date="2023-05" db="EMBL/GenBank/DDBJ databases">
        <title>Draft genome of Paenibacillus sp. CCS26.</title>
        <authorList>
            <person name="Akita H."/>
            <person name="Shinto Y."/>
            <person name="Kimura Z."/>
        </authorList>
    </citation>
    <scope>NUCLEOTIDE SEQUENCE [LARGE SCALE GENOMIC DNA]</scope>
    <source>
        <strain evidence="2 3">CCS26</strain>
    </source>
</reference>
<comment type="caution">
    <text evidence="2">The sequence shown here is derived from an EMBL/GenBank/DDBJ whole genome shotgun (WGS) entry which is preliminary data.</text>
</comment>
<dbReference type="CDD" id="cd00093">
    <property type="entry name" value="HTH_XRE"/>
    <property type="match status" value="1"/>
</dbReference>
<dbReference type="InterPro" id="IPR001387">
    <property type="entry name" value="Cro/C1-type_HTH"/>
</dbReference>
<evidence type="ECO:0000313" key="3">
    <source>
        <dbReference type="Proteomes" id="UP001285921"/>
    </source>
</evidence>
<dbReference type="SUPFAM" id="SSF47413">
    <property type="entry name" value="lambda repressor-like DNA-binding domains"/>
    <property type="match status" value="1"/>
</dbReference>
<dbReference type="SMART" id="SM00530">
    <property type="entry name" value="HTH_XRE"/>
    <property type="match status" value="1"/>
</dbReference>
<dbReference type="Proteomes" id="UP001285921">
    <property type="component" value="Unassembled WGS sequence"/>
</dbReference>
<dbReference type="EMBL" id="BTCL01000015">
    <property type="protein sequence ID" value="GMK46904.1"/>
    <property type="molecule type" value="Genomic_DNA"/>
</dbReference>
<dbReference type="Pfam" id="PF01381">
    <property type="entry name" value="HTH_3"/>
    <property type="match status" value="1"/>
</dbReference>
<feature type="domain" description="HTH cro/C1-type" evidence="1">
    <location>
        <begin position="10"/>
        <end position="64"/>
    </location>
</feature>
<name>A0ABQ6NSE2_9BACL</name>
<dbReference type="RefSeq" id="WP_127498785.1">
    <property type="nucleotide sequence ID" value="NZ_BTCL01000015.1"/>
</dbReference>
<proteinExistence type="predicted"/>
<protein>
    <recommendedName>
        <fullName evidence="1">HTH cro/C1-type domain-containing protein</fullName>
    </recommendedName>
</protein>
<dbReference type="PROSITE" id="PS50943">
    <property type="entry name" value="HTH_CROC1"/>
    <property type="match status" value="1"/>
</dbReference>
<dbReference type="Gene3D" id="1.10.260.40">
    <property type="entry name" value="lambda repressor-like DNA-binding domains"/>
    <property type="match status" value="1"/>
</dbReference>
<sequence length="76" mass="8756">MKYELGRCLLQERLEERGMSREALAGELRYKPERLADYIENKRLMPLKTAISIADTVGCTVNELYELLPAESGRPR</sequence>
<evidence type="ECO:0000313" key="2">
    <source>
        <dbReference type="EMBL" id="GMK46904.1"/>
    </source>
</evidence>
<dbReference type="InterPro" id="IPR010982">
    <property type="entry name" value="Lambda_DNA-bd_dom_sf"/>
</dbReference>
<accession>A0ABQ6NSE2</accession>
<gene>
    <name evidence="2" type="ORF">PghCCS26_40330</name>
</gene>
<evidence type="ECO:0000259" key="1">
    <source>
        <dbReference type="PROSITE" id="PS50943"/>
    </source>
</evidence>
<organism evidence="2 3">
    <name type="scientific">Paenibacillus glycanilyticus</name>
    <dbReference type="NCBI Taxonomy" id="126569"/>
    <lineage>
        <taxon>Bacteria</taxon>
        <taxon>Bacillati</taxon>
        <taxon>Bacillota</taxon>
        <taxon>Bacilli</taxon>
        <taxon>Bacillales</taxon>
        <taxon>Paenibacillaceae</taxon>
        <taxon>Paenibacillus</taxon>
    </lineage>
</organism>